<reference evidence="20" key="1">
    <citation type="submission" date="2016-12" db="EMBL/GenBank/DDBJ databases">
        <title>Whole genome sequencing of Sphingomonas koreensis.</title>
        <authorList>
            <person name="Conlan S."/>
            <person name="Thomas P.J."/>
            <person name="Mullikin J."/>
            <person name="Palmore T.N."/>
            <person name="Frank K.M."/>
            <person name="Segre J.A."/>
        </authorList>
    </citation>
    <scope>NUCLEOTIDE SEQUENCE</scope>
    <source>
        <strain evidence="20">ABOJV</strain>
    </source>
</reference>
<evidence type="ECO:0000313" key="22">
    <source>
        <dbReference type="EMBL" id="RSY84748.1"/>
    </source>
</evidence>
<dbReference type="InterPro" id="IPR012910">
    <property type="entry name" value="Plug_dom"/>
</dbReference>
<keyword evidence="5" id="KW-0410">Iron transport</keyword>
<dbReference type="Pfam" id="PF00593">
    <property type="entry name" value="TonB_dep_Rec_b-barrel"/>
    <property type="match status" value="1"/>
</dbReference>
<evidence type="ECO:0000256" key="8">
    <source>
        <dbReference type="ARBA" id="ARBA00023004"/>
    </source>
</evidence>
<dbReference type="InterPro" id="IPR039426">
    <property type="entry name" value="TonB-dep_rcpt-like"/>
</dbReference>
<dbReference type="SUPFAM" id="SSF56935">
    <property type="entry name" value="Porins"/>
    <property type="match status" value="1"/>
</dbReference>
<evidence type="ECO:0000259" key="19">
    <source>
        <dbReference type="Pfam" id="PF07715"/>
    </source>
</evidence>
<evidence type="ECO:0000313" key="21">
    <source>
        <dbReference type="EMBL" id="RSV02056.1"/>
    </source>
</evidence>
<dbReference type="InterPro" id="IPR036942">
    <property type="entry name" value="Beta-barrel_TonB_sf"/>
</dbReference>
<evidence type="ECO:0000256" key="11">
    <source>
        <dbReference type="ARBA" id="ARBA00023136"/>
    </source>
</evidence>
<reference evidence="24 25" key="3">
    <citation type="submission" date="2018-07" db="EMBL/GenBank/DDBJ databases">
        <title>Genomic and Epidemiologic Investigation of an Indolent Hospital Outbreak.</title>
        <authorList>
            <person name="Johnson R.C."/>
            <person name="Deming C."/>
            <person name="Conlan S."/>
            <person name="Zellmer C.J."/>
            <person name="Michelin A.V."/>
            <person name="Lee-Lin S."/>
            <person name="Thomas P.J."/>
            <person name="Park M."/>
            <person name="Weingarten R.A."/>
            <person name="Less J."/>
            <person name="Dekker J.P."/>
            <person name="Frank K.M."/>
            <person name="Musser K.A."/>
            <person name="Mcquiston J.R."/>
            <person name="Henderson D.K."/>
            <person name="Lau A.F."/>
            <person name="Palmore T.N."/>
            <person name="Segre J.A."/>
        </authorList>
    </citation>
    <scope>NUCLEOTIDE SEQUENCE [LARGE SCALE GENOMIC DNA]</scope>
    <source>
        <strain evidence="22 25">SK-CDC1_0717</strain>
        <strain evidence="21 24">SK-NIH.Env10_0317</strain>
    </source>
</reference>
<keyword evidence="11 14" id="KW-0472">Membrane</keyword>
<evidence type="ECO:0000313" key="20">
    <source>
        <dbReference type="EMBL" id="APR54379.1"/>
    </source>
</evidence>
<dbReference type="OrthoDB" id="9760333at2"/>
<dbReference type="GO" id="GO:0038023">
    <property type="term" value="F:signaling receptor activity"/>
    <property type="evidence" value="ECO:0007669"/>
    <property type="project" value="InterPro"/>
</dbReference>
<dbReference type="NCBIfam" id="TIGR01783">
    <property type="entry name" value="TonB-siderophor"/>
    <property type="match status" value="1"/>
</dbReference>
<dbReference type="PANTHER" id="PTHR32552:SF82">
    <property type="entry name" value="FCUA PROTEIN"/>
    <property type="match status" value="1"/>
</dbReference>
<sequence length="720" mass="77917">MVAHRIAVRGAAVAALAAALAAPAFAQEAAEGEDVVITAQRDNQTQVSRNGSLGALGDKDAMDTPFAVKSYNEALILNQQPLTLGAVLENDPSVRTTLGFGNMSEQFVVRGFNLFGEDIAIDGLFGVTPRQLVSPELYDQIQILNGASAFLFGAAPGGSALGGTVNLTPKRAKDRDTNRLTANWLSDKHFGGAFDFGRRFGEGKAFGFRLNGAYRSGDIAIDGEYRRSAVVGGSFDWRTDNLRVSLDLAYQSVKAQHMRPMVQLNNKYGTVTAVPRPPRADLNYGQPWYNQTIRDVFGIFKLEYDVTESLMFYASAGARDTAERGIYQGFQLLNSTTGAAFVTGSNIPRNDNNEAAQAGLRFKGEGWGITHQLNMGYSHSRYVNRNAYEFGRFDDDAVNGTNLNNLYTPRAVAIPAFTALRAGNLADPNPANRTRLDSIFVSDTLGFADDVVQVTLGLRHQNIHFRTYNITTKAQNTEYSESTTTPVVGIVIRPSEKISLYANRIAALIQGPVAGAGTINVGQVFPPYQAVQYEIGGKVALGRFNASIAAFTTDRPQTLNEVTPGGTVFTLNGLQRNRGVEVSVDGEPLKGLRIIAGVSVTDAKQRRTAGGLTDGRDAIGVPEYTANANVEWDVYGGLTLTGRVMQTGKQAVNLTNTLELPEWTRFDLGARYVVAIGDAPVTFRFNVDNVANKRYWASSLGGYLVQGMPRTFKASATIDF</sequence>
<dbReference type="Proteomes" id="UP000185161">
    <property type="component" value="Chromosome"/>
</dbReference>
<accession>A0A1L6JEM9</accession>
<evidence type="ECO:0000256" key="6">
    <source>
        <dbReference type="ARBA" id="ARBA00022692"/>
    </source>
</evidence>
<dbReference type="GO" id="GO:0015344">
    <property type="term" value="F:siderophore uptake transmembrane transporter activity"/>
    <property type="evidence" value="ECO:0007669"/>
    <property type="project" value="TreeGrafter"/>
</dbReference>
<comment type="subcellular location">
    <subcellularLocation>
        <location evidence="1 14">Cell outer membrane</location>
        <topology evidence="1 14">Multi-pass membrane protein</topology>
    </subcellularLocation>
</comment>
<dbReference type="PROSITE" id="PS52016">
    <property type="entry name" value="TONB_DEPENDENT_REC_3"/>
    <property type="match status" value="1"/>
</dbReference>
<evidence type="ECO:0000256" key="12">
    <source>
        <dbReference type="ARBA" id="ARBA00023170"/>
    </source>
</evidence>
<proteinExistence type="inferred from homology"/>
<dbReference type="PANTHER" id="PTHR32552">
    <property type="entry name" value="FERRICHROME IRON RECEPTOR-RELATED"/>
    <property type="match status" value="1"/>
</dbReference>
<keyword evidence="12 20" id="KW-0675">Receptor</keyword>
<dbReference type="EMBL" id="CP018820">
    <property type="protein sequence ID" value="APR54379.1"/>
    <property type="molecule type" value="Genomic_DNA"/>
</dbReference>
<keyword evidence="10 16" id="KW-0798">TonB box</keyword>
<keyword evidence="3 14" id="KW-0813">Transport</keyword>
<dbReference type="GO" id="GO:0009279">
    <property type="term" value="C:cell outer membrane"/>
    <property type="evidence" value="ECO:0007669"/>
    <property type="project" value="UniProtKB-SubCell"/>
</dbReference>
<keyword evidence="23" id="KW-1185">Reference proteome</keyword>
<feature type="short sequence motif" description="TonB C-terminal box" evidence="15">
    <location>
        <begin position="703"/>
        <end position="720"/>
    </location>
</feature>
<dbReference type="Pfam" id="PF07715">
    <property type="entry name" value="Plug"/>
    <property type="match status" value="1"/>
</dbReference>
<evidence type="ECO:0000256" key="3">
    <source>
        <dbReference type="ARBA" id="ARBA00022448"/>
    </source>
</evidence>
<organism evidence="20 23">
    <name type="scientific">Sphingomonas koreensis</name>
    <dbReference type="NCBI Taxonomy" id="93064"/>
    <lineage>
        <taxon>Bacteria</taxon>
        <taxon>Pseudomonadati</taxon>
        <taxon>Pseudomonadota</taxon>
        <taxon>Alphaproteobacteria</taxon>
        <taxon>Sphingomonadales</taxon>
        <taxon>Sphingomonadaceae</taxon>
        <taxon>Sphingomonas</taxon>
    </lineage>
</organism>
<dbReference type="EMBL" id="QQYZ01000009">
    <property type="protein sequence ID" value="RSY84748.1"/>
    <property type="molecule type" value="Genomic_DNA"/>
</dbReference>
<evidence type="ECO:0000256" key="17">
    <source>
        <dbReference type="SAM" id="SignalP"/>
    </source>
</evidence>
<dbReference type="GO" id="GO:0015891">
    <property type="term" value="P:siderophore transport"/>
    <property type="evidence" value="ECO:0007669"/>
    <property type="project" value="InterPro"/>
</dbReference>
<evidence type="ECO:0000313" key="23">
    <source>
        <dbReference type="Proteomes" id="UP000185161"/>
    </source>
</evidence>
<evidence type="ECO:0000313" key="24">
    <source>
        <dbReference type="Proteomes" id="UP000286681"/>
    </source>
</evidence>
<feature type="domain" description="TonB-dependent receptor plug" evidence="19">
    <location>
        <begin position="61"/>
        <end position="158"/>
    </location>
</feature>
<dbReference type="InterPro" id="IPR037066">
    <property type="entry name" value="Plug_dom_sf"/>
</dbReference>
<name>A0A1L6JEM9_9SPHN</name>
<evidence type="ECO:0000313" key="25">
    <source>
        <dbReference type="Proteomes" id="UP000287746"/>
    </source>
</evidence>
<evidence type="ECO:0000256" key="5">
    <source>
        <dbReference type="ARBA" id="ARBA00022496"/>
    </source>
</evidence>
<feature type="chain" id="PRO_5041797969" evidence="17">
    <location>
        <begin position="27"/>
        <end position="720"/>
    </location>
</feature>
<dbReference type="Gene3D" id="2.40.170.20">
    <property type="entry name" value="TonB-dependent receptor, beta-barrel domain"/>
    <property type="match status" value="1"/>
</dbReference>
<evidence type="ECO:0000256" key="13">
    <source>
        <dbReference type="ARBA" id="ARBA00023237"/>
    </source>
</evidence>
<keyword evidence="13 14" id="KW-0998">Cell outer membrane</keyword>
<keyword evidence="9" id="KW-0406">Ion transport</keyword>
<evidence type="ECO:0000256" key="9">
    <source>
        <dbReference type="ARBA" id="ARBA00023065"/>
    </source>
</evidence>
<dbReference type="STRING" id="93064.BRX40_19905"/>
<keyword evidence="8" id="KW-0408">Iron</keyword>
<dbReference type="InterPro" id="IPR010105">
    <property type="entry name" value="TonB_sidphr_rcpt"/>
</dbReference>
<dbReference type="InterPro" id="IPR000531">
    <property type="entry name" value="Beta-barrel_TonB"/>
</dbReference>
<evidence type="ECO:0000256" key="15">
    <source>
        <dbReference type="PROSITE-ProRule" id="PRU10144"/>
    </source>
</evidence>
<dbReference type="GeneID" id="44134830"/>
<dbReference type="KEGG" id="skr:BRX40_19905"/>
<evidence type="ECO:0000256" key="14">
    <source>
        <dbReference type="PROSITE-ProRule" id="PRU01360"/>
    </source>
</evidence>
<evidence type="ECO:0000256" key="4">
    <source>
        <dbReference type="ARBA" id="ARBA00022452"/>
    </source>
</evidence>
<gene>
    <name evidence="20" type="ORF">BRX40_19905</name>
    <name evidence="21" type="ORF">CA257_12755</name>
    <name evidence="22" type="ORF">DAH66_11795</name>
</gene>
<evidence type="ECO:0000256" key="7">
    <source>
        <dbReference type="ARBA" id="ARBA00022729"/>
    </source>
</evidence>
<dbReference type="RefSeq" id="WP_075152762.1">
    <property type="nucleotide sequence ID" value="NZ_CP018820.1"/>
</dbReference>
<dbReference type="Proteomes" id="UP000287746">
    <property type="component" value="Unassembled WGS sequence"/>
</dbReference>
<evidence type="ECO:0000259" key="18">
    <source>
        <dbReference type="Pfam" id="PF00593"/>
    </source>
</evidence>
<dbReference type="Gene3D" id="2.170.130.10">
    <property type="entry name" value="TonB-dependent receptor, plug domain"/>
    <property type="match status" value="1"/>
</dbReference>
<dbReference type="AlphaFoldDB" id="A0A1L6JEM9"/>
<keyword evidence="4 14" id="KW-1134">Transmembrane beta strand</keyword>
<evidence type="ECO:0000256" key="2">
    <source>
        <dbReference type="ARBA" id="ARBA00009810"/>
    </source>
</evidence>
<reference evidence="23" key="2">
    <citation type="submission" date="2016-12" db="EMBL/GenBank/DDBJ databases">
        <title>Whole genome sequencing of Sphingomonas sp. ABOJV.</title>
        <authorList>
            <person name="Conlan S."/>
            <person name="Thomas P.J."/>
            <person name="Mullikin J."/>
            <person name="Palmore T.N."/>
            <person name="Frank K.M."/>
            <person name="Segre J.A."/>
        </authorList>
    </citation>
    <scope>NUCLEOTIDE SEQUENCE [LARGE SCALE GENOMIC DNA]</scope>
    <source>
        <strain evidence="23">ABOJV</strain>
    </source>
</reference>
<evidence type="ECO:0000256" key="16">
    <source>
        <dbReference type="RuleBase" id="RU003357"/>
    </source>
</evidence>
<dbReference type="Proteomes" id="UP000286681">
    <property type="component" value="Unassembled WGS sequence"/>
</dbReference>
<dbReference type="InterPro" id="IPR010917">
    <property type="entry name" value="TonB_rcpt_CS"/>
</dbReference>
<evidence type="ECO:0000256" key="1">
    <source>
        <dbReference type="ARBA" id="ARBA00004571"/>
    </source>
</evidence>
<feature type="domain" description="TonB-dependent receptor-like beta-barrel" evidence="18">
    <location>
        <begin position="335"/>
        <end position="690"/>
    </location>
</feature>
<comment type="similarity">
    <text evidence="2 14 16">Belongs to the TonB-dependent receptor family.</text>
</comment>
<dbReference type="PROSITE" id="PS01156">
    <property type="entry name" value="TONB_DEPENDENT_REC_2"/>
    <property type="match status" value="1"/>
</dbReference>
<keyword evidence="6 14" id="KW-0812">Transmembrane</keyword>
<protein>
    <submittedName>
        <fullName evidence="20">TonB-dependent receptor</fullName>
    </submittedName>
    <submittedName>
        <fullName evidence="21">TonB-dependent siderophore receptor</fullName>
    </submittedName>
</protein>
<dbReference type="CDD" id="cd01347">
    <property type="entry name" value="ligand_gated_channel"/>
    <property type="match status" value="1"/>
</dbReference>
<keyword evidence="7 17" id="KW-0732">Signal</keyword>
<evidence type="ECO:0000256" key="10">
    <source>
        <dbReference type="ARBA" id="ARBA00023077"/>
    </source>
</evidence>
<feature type="signal peptide" evidence="17">
    <location>
        <begin position="1"/>
        <end position="26"/>
    </location>
</feature>
<dbReference type="EMBL" id="QQWO01000010">
    <property type="protein sequence ID" value="RSV02056.1"/>
    <property type="molecule type" value="Genomic_DNA"/>
</dbReference>